<dbReference type="PROSITE" id="PS51465">
    <property type="entry name" value="KAZAL_2"/>
    <property type="match status" value="1"/>
</dbReference>
<dbReference type="PANTHER" id="PTHR11388">
    <property type="entry name" value="ORGANIC ANION TRANSPORTER"/>
    <property type="match status" value="1"/>
</dbReference>
<gene>
    <name evidence="11" type="primary">SLCO2B1</name>
</gene>
<feature type="transmembrane region" description="Helical" evidence="8">
    <location>
        <begin position="397"/>
        <end position="414"/>
    </location>
</feature>
<evidence type="ECO:0000256" key="6">
    <source>
        <dbReference type="ARBA" id="ARBA00023136"/>
    </source>
</evidence>
<evidence type="ECO:0000256" key="7">
    <source>
        <dbReference type="ARBA" id="ARBA00023157"/>
    </source>
</evidence>
<keyword evidence="5 8" id="KW-1133">Transmembrane helix</keyword>
<evidence type="ECO:0000256" key="2">
    <source>
        <dbReference type="ARBA" id="ARBA00009657"/>
    </source>
</evidence>
<dbReference type="Pfam" id="PF07648">
    <property type="entry name" value="Kazal_2"/>
    <property type="match status" value="1"/>
</dbReference>
<dbReference type="GO" id="GO:0043252">
    <property type="term" value="P:sodium-independent organic anion transport"/>
    <property type="evidence" value="ECO:0007669"/>
    <property type="project" value="TreeGrafter"/>
</dbReference>
<name>A0A8C4VLP0_9SAUR</name>
<dbReference type="InterPro" id="IPR036259">
    <property type="entry name" value="MFS_trans_sf"/>
</dbReference>
<dbReference type="GO" id="GO:0015347">
    <property type="term" value="F:sodium-independent organic anion transmembrane transporter activity"/>
    <property type="evidence" value="ECO:0007669"/>
    <property type="project" value="TreeGrafter"/>
</dbReference>
<keyword evidence="7" id="KW-1015">Disulfide bond</keyword>
<dbReference type="Pfam" id="PF03137">
    <property type="entry name" value="OATP"/>
    <property type="match status" value="1"/>
</dbReference>
<keyword evidence="8" id="KW-0813">Transport</keyword>
<organism evidence="11 12">
    <name type="scientific">Gopherus evgoodei</name>
    <name type="common">Goodes thornscrub tortoise</name>
    <dbReference type="NCBI Taxonomy" id="1825980"/>
    <lineage>
        <taxon>Eukaryota</taxon>
        <taxon>Metazoa</taxon>
        <taxon>Chordata</taxon>
        <taxon>Craniata</taxon>
        <taxon>Vertebrata</taxon>
        <taxon>Euteleostomi</taxon>
        <taxon>Archelosauria</taxon>
        <taxon>Testudinata</taxon>
        <taxon>Testudines</taxon>
        <taxon>Cryptodira</taxon>
        <taxon>Durocryptodira</taxon>
        <taxon>Testudinoidea</taxon>
        <taxon>Testudinidae</taxon>
        <taxon>Gopherus</taxon>
    </lineage>
</organism>
<evidence type="ECO:0000256" key="9">
    <source>
        <dbReference type="SAM" id="MobiDB-lite"/>
    </source>
</evidence>
<dbReference type="Proteomes" id="UP000694390">
    <property type="component" value="Unassembled WGS sequence"/>
</dbReference>
<dbReference type="NCBIfam" id="TIGR00805">
    <property type="entry name" value="oat"/>
    <property type="match status" value="1"/>
</dbReference>
<feature type="region of interest" description="Disordered" evidence="9">
    <location>
        <begin position="519"/>
        <end position="544"/>
    </location>
</feature>
<dbReference type="OrthoDB" id="5062115at2759"/>
<dbReference type="Gene3D" id="1.20.1250.20">
    <property type="entry name" value="MFS general substrate transporter like domains"/>
    <property type="match status" value="1"/>
</dbReference>
<evidence type="ECO:0000256" key="1">
    <source>
        <dbReference type="ARBA" id="ARBA00004651"/>
    </source>
</evidence>
<dbReference type="InterPro" id="IPR002350">
    <property type="entry name" value="Kazal_dom"/>
</dbReference>
<feature type="domain" description="Kazal-like" evidence="10">
    <location>
        <begin position="314"/>
        <end position="374"/>
    </location>
</feature>
<feature type="transmembrane region" description="Helical" evidence="8">
    <location>
        <begin position="208"/>
        <end position="230"/>
    </location>
</feature>
<evidence type="ECO:0000256" key="5">
    <source>
        <dbReference type="ARBA" id="ARBA00022989"/>
    </source>
</evidence>
<dbReference type="SUPFAM" id="SSF103473">
    <property type="entry name" value="MFS general substrate transporter"/>
    <property type="match status" value="1"/>
</dbReference>
<feature type="transmembrane region" description="Helical" evidence="8">
    <location>
        <begin position="98"/>
        <end position="126"/>
    </location>
</feature>
<proteinExistence type="inferred from homology"/>
<comment type="similarity">
    <text evidence="2 8">Belongs to the organo anion transporter (TC 2.A.60) family.</text>
</comment>
<sequence length="544" mass="59798">FIGCGAILVSIAGFLMSLPHFITGHYKYDHNSTDLCQPAISTRNLSDTDCTLHAVKENREVLLILFIGQALLGIGGVPIQPFGISYIDDFASERNSPLYLGILFALTVIGPGVAFMLGSAILRFYVDIDKVSPEEIQLTNKDPRWVGAWWLGFLVAATLVALSAIPYFFFPKEMPKEVRTGMETGKVSCTNHSAVFPVVLLRNLRHPVYLLVVLAQVNLSAMVAGLATFMGKFLERQFSLTASFANMIIGKYSIVGIVAGGAIMKKFQMTLKQCGGMCVIGMLLCVIFAFPLLFMGCPTQKVAGLNYRRSSNVGPHSFECNSKCNCLDKAYNPICGADGIEYISPCFAGCEVVNSDVVENKVLVSKVFNYTNCRCISTNGAEGSASPGTCGTNCSHLLLPFVLLSCLAGILASTSHTPSFMLILRSVQPEDKSFAIGIQFLLLRILAWMPGPVLYGSAIDTTCILWEKKCKKNAACRYYDNDLFRQRFLGLQFFFEVGAFLCFMAVFIILRRQERETRNATEPKTIPEKEKLAEKSSKNLDSKV</sequence>
<dbReference type="PANTHER" id="PTHR11388:SF87">
    <property type="entry name" value="SOLUTE CARRIER ORGANIC ANION TRANSPORTER FAMILY MEMBER 2B1"/>
    <property type="match status" value="1"/>
</dbReference>
<protein>
    <recommendedName>
        <fullName evidence="8">Solute carrier organic anion transporter family member</fullName>
    </recommendedName>
</protein>
<feature type="transmembrane region" description="Helical" evidence="8">
    <location>
        <begin position="276"/>
        <end position="296"/>
    </location>
</feature>
<comment type="caution">
    <text evidence="8">Lacks conserved residue(s) required for the propagation of feature annotation.</text>
</comment>
<comment type="subcellular location">
    <subcellularLocation>
        <location evidence="1 8">Cell membrane</location>
        <topology evidence="1 8">Multi-pass membrane protein</topology>
    </subcellularLocation>
</comment>
<dbReference type="Ensembl" id="ENSGEVT00005004385.1">
    <property type="protein sequence ID" value="ENSGEVP00005004200.1"/>
    <property type="gene ID" value="ENSGEVG00005002871.1"/>
</dbReference>
<accession>A0A8C4VLP0</accession>
<dbReference type="InterPro" id="IPR036058">
    <property type="entry name" value="Kazal_dom_sf"/>
</dbReference>
<dbReference type="GO" id="GO:0016324">
    <property type="term" value="C:apical plasma membrane"/>
    <property type="evidence" value="ECO:0007669"/>
    <property type="project" value="TreeGrafter"/>
</dbReference>
<evidence type="ECO:0000256" key="3">
    <source>
        <dbReference type="ARBA" id="ARBA00022475"/>
    </source>
</evidence>
<dbReference type="GO" id="GO:0006811">
    <property type="term" value="P:monoatomic ion transport"/>
    <property type="evidence" value="ECO:0007669"/>
    <property type="project" value="UniProtKB-KW"/>
</dbReference>
<reference evidence="11" key="1">
    <citation type="submission" date="2025-08" db="UniProtKB">
        <authorList>
            <consortium name="Ensembl"/>
        </authorList>
    </citation>
    <scope>IDENTIFICATION</scope>
</reference>
<feature type="transmembrane region" description="Helical" evidence="8">
    <location>
        <begin position="242"/>
        <end position="264"/>
    </location>
</feature>
<keyword evidence="4 8" id="KW-0812">Transmembrane</keyword>
<evidence type="ECO:0000259" key="10">
    <source>
        <dbReference type="PROSITE" id="PS51465"/>
    </source>
</evidence>
<dbReference type="GeneTree" id="ENSGT01150000286901"/>
<dbReference type="GO" id="GO:0016323">
    <property type="term" value="C:basolateral plasma membrane"/>
    <property type="evidence" value="ECO:0007669"/>
    <property type="project" value="TreeGrafter"/>
</dbReference>
<feature type="transmembrane region" description="Helical" evidence="8">
    <location>
        <begin position="146"/>
        <end position="170"/>
    </location>
</feature>
<feature type="transmembrane region" description="Helical" evidence="8">
    <location>
        <begin position="488"/>
        <end position="510"/>
    </location>
</feature>
<keyword evidence="3" id="KW-1003">Cell membrane</keyword>
<feature type="transmembrane region" description="Helical" evidence="8">
    <location>
        <begin position="61"/>
        <end position="86"/>
    </location>
</feature>
<dbReference type="AlphaFoldDB" id="A0A8C4VLP0"/>
<keyword evidence="6 8" id="KW-0472">Membrane</keyword>
<keyword evidence="8" id="KW-0406">Ion transport</keyword>
<evidence type="ECO:0000256" key="4">
    <source>
        <dbReference type="ARBA" id="ARBA00022692"/>
    </source>
</evidence>
<dbReference type="GO" id="GO:0015125">
    <property type="term" value="F:bile acid transmembrane transporter activity"/>
    <property type="evidence" value="ECO:0007669"/>
    <property type="project" value="TreeGrafter"/>
</dbReference>
<evidence type="ECO:0000313" key="12">
    <source>
        <dbReference type="Proteomes" id="UP000694390"/>
    </source>
</evidence>
<reference evidence="11" key="2">
    <citation type="submission" date="2025-09" db="UniProtKB">
        <authorList>
            <consortium name="Ensembl"/>
        </authorList>
    </citation>
    <scope>IDENTIFICATION</scope>
</reference>
<keyword evidence="12" id="KW-1185">Reference proteome</keyword>
<evidence type="ECO:0000313" key="11">
    <source>
        <dbReference type="Ensembl" id="ENSGEVP00005004200.1"/>
    </source>
</evidence>
<dbReference type="InterPro" id="IPR004156">
    <property type="entry name" value="OATP"/>
</dbReference>
<dbReference type="SUPFAM" id="SSF100895">
    <property type="entry name" value="Kazal-type serine protease inhibitors"/>
    <property type="match status" value="1"/>
</dbReference>
<evidence type="ECO:0000256" key="8">
    <source>
        <dbReference type="RuleBase" id="RU362056"/>
    </source>
</evidence>
<feature type="transmembrane region" description="Helical" evidence="8">
    <location>
        <begin position="434"/>
        <end position="451"/>
    </location>
</feature>